<keyword evidence="1" id="KW-1133">Transmembrane helix</keyword>
<keyword evidence="3" id="KW-1185">Reference proteome</keyword>
<proteinExistence type="predicted"/>
<evidence type="ECO:0000313" key="3">
    <source>
        <dbReference type="Proteomes" id="UP000313359"/>
    </source>
</evidence>
<accession>A0A5C2RRK4</accession>
<dbReference type="EMBL" id="ML122315">
    <property type="protein sequence ID" value="RPD53780.1"/>
    <property type="molecule type" value="Genomic_DNA"/>
</dbReference>
<reference evidence="2" key="1">
    <citation type="journal article" date="2018" name="Genome Biol. Evol.">
        <title>Genomics and development of Lentinus tigrinus, a white-rot wood-decaying mushroom with dimorphic fruiting bodies.</title>
        <authorList>
            <person name="Wu B."/>
            <person name="Xu Z."/>
            <person name="Knudson A."/>
            <person name="Carlson A."/>
            <person name="Chen N."/>
            <person name="Kovaka S."/>
            <person name="LaButti K."/>
            <person name="Lipzen A."/>
            <person name="Pennachio C."/>
            <person name="Riley R."/>
            <person name="Schakwitz W."/>
            <person name="Umezawa K."/>
            <person name="Ohm R.A."/>
            <person name="Grigoriev I.V."/>
            <person name="Nagy L.G."/>
            <person name="Gibbons J."/>
            <person name="Hibbett D."/>
        </authorList>
    </citation>
    <scope>NUCLEOTIDE SEQUENCE [LARGE SCALE GENOMIC DNA]</scope>
    <source>
        <strain evidence="2">ALCF2SS1-6</strain>
    </source>
</reference>
<evidence type="ECO:0000313" key="2">
    <source>
        <dbReference type="EMBL" id="RPD53780.1"/>
    </source>
</evidence>
<dbReference type="AlphaFoldDB" id="A0A5C2RRK4"/>
<keyword evidence="1" id="KW-0812">Transmembrane</keyword>
<evidence type="ECO:0000256" key="1">
    <source>
        <dbReference type="SAM" id="Phobius"/>
    </source>
</evidence>
<feature type="transmembrane region" description="Helical" evidence="1">
    <location>
        <begin position="21"/>
        <end position="39"/>
    </location>
</feature>
<name>A0A5C2RRK4_9APHY</name>
<keyword evidence="1" id="KW-0472">Membrane</keyword>
<feature type="transmembrane region" description="Helical" evidence="1">
    <location>
        <begin position="59"/>
        <end position="82"/>
    </location>
</feature>
<sequence length="163" mass="17623">MSYLKGSLPSSRTQVERTLALLVKSGFVYCVLLVFVVVYECSFLSSPPMAPAFTTGFYYVMNGCLVPLIGMYPTMIIIACAAEKSMNEKCVEEHVQNGSIVLNWPQAGSHRDAGEAILSELVNESDSTVHAGVRLMSDAGHFTDLESQDETNSIGRAAPHSAV</sequence>
<organism evidence="2 3">
    <name type="scientific">Lentinus tigrinus ALCF2SS1-6</name>
    <dbReference type="NCBI Taxonomy" id="1328759"/>
    <lineage>
        <taxon>Eukaryota</taxon>
        <taxon>Fungi</taxon>
        <taxon>Dikarya</taxon>
        <taxon>Basidiomycota</taxon>
        <taxon>Agaricomycotina</taxon>
        <taxon>Agaricomycetes</taxon>
        <taxon>Polyporales</taxon>
        <taxon>Polyporaceae</taxon>
        <taxon>Lentinus</taxon>
    </lineage>
</organism>
<dbReference type="Proteomes" id="UP000313359">
    <property type="component" value="Unassembled WGS sequence"/>
</dbReference>
<gene>
    <name evidence="2" type="ORF">L227DRAFT_567702</name>
</gene>
<dbReference type="OrthoDB" id="3214103at2759"/>
<protein>
    <submittedName>
        <fullName evidence="2">Uncharacterized protein</fullName>
    </submittedName>
</protein>